<dbReference type="SUPFAM" id="SSF52540">
    <property type="entry name" value="P-loop containing nucleoside triphosphate hydrolases"/>
    <property type="match status" value="1"/>
</dbReference>
<name>A0A6G7YEQ3_9ACTN</name>
<keyword evidence="1" id="KW-0808">Transferase</keyword>
<dbReference type="Pfam" id="PF13469">
    <property type="entry name" value="Sulfotransfer_3"/>
    <property type="match status" value="1"/>
</dbReference>
<dbReference type="AlphaFoldDB" id="A0A6G7YEQ3"/>
<gene>
    <name evidence="1" type="ORF">G7071_06440</name>
</gene>
<proteinExistence type="predicted"/>
<sequence length="380" mass="41177">MSTAAPRVRGDVGSLDDITAAAVRATGLSDFGDDAHVEGLGVLVDDYASAAGLTGEGNYRMRSMVKGLLVAKLMAQQGRARNPGVDGVAIERPVFIMGLPRSGTTLLQRLLTADPRHQGLEQWLADLPQPRPPRETWDDDPIFSAMQGGYAAFHEANPELAGLHYSDAASHEECWRLLQHSGQSVAFETQAYTPGYSAWLGQQDWVQAYRRHRSLLQLIGFNEPDKRWILKNPSHLIALDALKDVYPDAVVVVTHRDPVACTASMCSLAAASTRGTSEVFVGETIGRTQLDLLAREQAAFRASAHPGDAIDVAYDDLVADPVATVRGVYAAAGLAWDDETATSVTEELERSRSGVRAPRHDYDLADYGLTEAQVRDALEA</sequence>
<evidence type="ECO:0000313" key="2">
    <source>
        <dbReference type="Proteomes" id="UP000502035"/>
    </source>
</evidence>
<keyword evidence="2" id="KW-1185">Reference proteome</keyword>
<dbReference type="RefSeq" id="WP_166316373.1">
    <property type="nucleotide sequence ID" value="NZ_CP049866.1"/>
</dbReference>
<dbReference type="EMBL" id="CP049866">
    <property type="protein sequence ID" value="QIK75121.1"/>
    <property type="molecule type" value="Genomic_DNA"/>
</dbReference>
<protein>
    <submittedName>
        <fullName evidence="1">Sulfotransferase</fullName>
    </submittedName>
</protein>
<dbReference type="Proteomes" id="UP000502035">
    <property type="component" value="Chromosome"/>
</dbReference>
<reference evidence="1 2" key="1">
    <citation type="submission" date="2020-03" db="EMBL/GenBank/DDBJ databases">
        <title>Nocardioides sp. nov., isolated from fish.</title>
        <authorList>
            <person name="Hyun D.-W."/>
            <person name="Bae J.-W."/>
        </authorList>
    </citation>
    <scope>NUCLEOTIDE SEQUENCE [LARGE SCALE GENOMIC DNA]</scope>
    <source>
        <strain evidence="1 2">HDW12A</strain>
    </source>
</reference>
<dbReference type="KEGG" id="npi:G7071_06440"/>
<dbReference type="GO" id="GO:0016740">
    <property type="term" value="F:transferase activity"/>
    <property type="evidence" value="ECO:0007669"/>
    <property type="project" value="UniProtKB-KW"/>
</dbReference>
<dbReference type="Gene3D" id="3.40.50.300">
    <property type="entry name" value="P-loop containing nucleotide triphosphate hydrolases"/>
    <property type="match status" value="1"/>
</dbReference>
<dbReference type="InterPro" id="IPR027417">
    <property type="entry name" value="P-loop_NTPase"/>
</dbReference>
<dbReference type="PANTHER" id="PTHR36451:SF1">
    <property type="entry name" value="OMEGA-HYDROXY-BETA-DIHYDROMENAQUINONE-9 SULFOTRANSFERASE STF3"/>
    <property type="match status" value="1"/>
</dbReference>
<organism evidence="1 2">
    <name type="scientific">Nocardioides piscis</name>
    <dbReference type="NCBI Taxonomy" id="2714938"/>
    <lineage>
        <taxon>Bacteria</taxon>
        <taxon>Bacillati</taxon>
        <taxon>Actinomycetota</taxon>
        <taxon>Actinomycetes</taxon>
        <taxon>Propionibacteriales</taxon>
        <taxon>Nocardioidaceae</taxon>
        <taxon>Nocardioides</taxon>
    </lineage>
</organism>
<accession>A0A6G7YEQ3</accession>
<dbReference type="PANTHER" id="PTHR36451">
    <property type="entry name" value="PAPS-DEPENDENT SULFOTRANSFERASE STF3"/>
    <property type="match status" value="1"/>
</dbReference>
<evidence type="ECO:0000313" key="1">
    <source>
        <dbReference type="EMBL" id="QIK75121.1"/>
    </source>
</evidence>
<dbReference type="InterPro" id="IPR052736">
    <property type="entry name" value="Stf3_sulfotransferase"/>
</dbReference>